<keyword evidence="2" id="KW-1185">Reference proteome</keyword>
<proteinExistence type="predicted"/>
<dbReference type="RefSeq" id="WP_284680868.1">
    <property type="nucleotide sequence ID" value="NZ_CP060096.1"/>
</dbReference>
<dbReference type="EMBL" id="CP060096">
    <property type="protein sequence ID" value="QSZ28131.1"/>
    <property type="molecule type" value="Genomic_DNA"/>
</dbReference>
<evidence type="ECO:0000313" key="2">
    <source>
        <dbReference type="Proteomes" id="UP000671913"/>
    </source>
</evidence>
<dbReference type="Proteomes" id="UP000671913">
    <property type="component" value="Chromosome"/>
</dbReference>
<organism evidence="1 2">
    <name type="scientific">Aceticella autotrophica</name>
    <dbReference type="NCBI Taxonomy" id="2755338"/>
    <lineage>
        <taxon>Bacteria</taxon>
        <taxon>Bacillati</taxon>
        <taxon>Bacillota</taxon>
        <taxon>Clostridia</taxon>
        <taxon>Thermoanaerobacterales</taxon>
        <taxon>Thermoanaerobacteraceae</taxon>
        <taxon>Aceticella</taxon>
    </lineage>
</organism>
<accession>A0A975AXD3</accession>
<protein>
    <submittedName>
        <fullName evidence="1">Uncharacterized protein</fullName>
    </submittedName>
</protein>
<gene>
    <name evidence="1" type="ORF">ACETAC_04585</name>
</gene>
<sequence>MDEVKEKFEEALRTLKETVDVSFKKYEKDKTVKNEMVKMWQDTISNFLQYAVKTSEKHQSRDLYRSIARALIFGK</sequence>
<dbReference type="AlphaFoldDB" id="A0A975AXD3"/>
<dbReference type="KEGG" id="aaut:ACETAC_04585"/>
<evidence type="ECO:0000313" key="1">
    <source>
        <dbReference type="EMBL" id="QSZ28131.1"/>
    </source>
</evidence>
<reference evidence="1" key="1">
    <citation type="submission" date="2020-08" db="EMBL/GenBank/DDBJ databases">
        <title>Genomic insights into the carbon and energy metabolism of the first obligate autotrophic acetogenic bacterium Aceticella autotrophica gen. nov., sp. nov.</title>
        <authorList>
            <person name="Toshchakov S.V."/>
            <person name="Elcheninov A.G."/>
            <person name="Kublanov I.V."/>
            <person name="Frolov E.N."/>
            <person name="Lebedinsky A.V."/>
        </authorList>
    </citation>
    <scope>NUCLEOTIDE SEQUENCE</scope>
    <source>
        <strain evidence="1">3443-3Ac</strain>
    </source>
</reference>
<name>A0A975AXD3_9THEO</name>